<proteinExistence type="predicted"/>
<evidence type="ECO:0000256" key="2">
    <source>
        <dbReference type="SAM" id="Phobius"/>
    </source>
</evidence>
<feature type="transmembrane region" description="Helical" evidence="2">
    <location>
        <begin position="618"/>
        <end position="643"/>
    </location>
</feature>
<dbReference type="EMBL" id="BNJF01000001">
    <property type="protein sequence ID" value="GHO44777.1"/>
    <property type="molecule type" value="Genomic_DNA"/>
</dbReference>
<sequence>MYCVVTSIKDAHWVPQSDWLFLSPIPGLLIGLLVAKIRGVFQGVLHVGACVVGYWLALFLTSSVVYHIPVLELLTGLRSVLTGSMASLPQSLAEALFFFYLSFLNFFLSYFGCWLVYRARLPWLVVLIYCAILLVNLNYVKSDSAYLVCLMVGALLLLVARVYLAAQITQWMRDGLHTDRTWRRTLAWRCMQVTCLFTLCTLCVSWFLPFARQTENGRVFWDYLDNGWNNAISGRFSWNNPASLFNGSAANFFDNKLTITGSVTLPSGEVLTYTSSNKQPQYLEGFTFNMFDGRTWTTSIDQAGAEYFDAKAPLSPDTPQAENAGEQIETNVTILQPPGGPRSYIFAPAQPIRFDVPVYVSYDATANTWLQQHALTKGETYTVRSLLPTQSIGLLQSVPLPRDNGNDGVWEADSNYPIIQGAYTDVAEGFSPHVKEQALQWIGDATDAYTALKRLEMHLSDQGQFTYSVYNAPIPNDTNVVDWLLSQKRGYCTYYASAMVVMARMLHIPTRMTNGFSSGHYDEQRKQWIVDGQDAHSWVQAYFPNIGWVNFDPTPGFTTPASGKPRPGSTPTAEPTATQPTSTPTPKSTQVSHTQVTPPTDHNQPGIGQGGKGVSDGLLLGTSLTVLLIAILVFGVALMTYWWRGLYATSTFIAGAYWRLCLLASKLGFEPKPWQTPFEYSHMLGQHAPSRFKPLWHLTELFVRDRWGPHHPDGQVSQVNNVKQVQPALRGILWKLLLSRWSRK</sequence>
<feature type="region of interest" description="Disordered" evidence="1">
    <location>
        <begin position="557"/>
        <end position="609"/>
    </location>
</feature>
<dbReference type="InterPro" id="IPR052901">
    <property type="entry name" value="Bact_TGase-like"/>
</dbReference>
<feature type="transmembrane region" description="Helical" evidence="2">
    <location>
        <begin position="44"/>
        <end position="68"/>
    </location>
</feature>
<dbReference type="PANTHER" id="PTHR42736:SF1">
    <property type="entry name" value="PROTEIN-GLUTAMINE GAMMA-GLUTAMYLTRANSFERASE"/>
    <property type="match status" value="1"/>
</dbReference>
<dbReference type="Gene3D" id="3.10.620.30">
    <property type="match status" value="1"/>
</dbReference>
<keyword evidence="2" id="KW-1133">Transmembrane helix</keyword>
<feature type="transmembrane region" description="Helical" evidence="2">
    <location>
        <begin position="186"/>
        <end position="208"/>
    </location>
</feature>
<dbReference type="SMART" id="SM00460">
    <property type="entry name" value="TGc"/>
    <property type="match status" value="1"/>
</dbReference>
<feature type="transmembrane region" description="Helical" evidence="2">
    <location>
        <begin position="121"/>
        <end position="139"/>
    </location>
</feature>
<name>A0A8J3HVF4_9CHLR</name>
<feature type="transmembrane region" description="Helical" evidence="2">
    <location>
        <begin position="19"/>
        <end position="37"/>
    </location>
</feature>
<comment type="caution">
    <text evidence="4">The sequence shown here is derived from an EMBL/GenBank/DDBJ whole genome shotgun (WGS) entry which is preliminary data.</text>
</comment>
<dbReference type="InterPro" id="IPR038765">
    <property type="entry name" value="Papain-like_cys_pep_sf"/>
</dbReference>
<organism evidence="4 5">
    <name type="scientific">Ktedonospora formicarum</name>
    <dbReference type="NCBI Taxonomy" id="2778364"/>
    <lineage>
        <taxon>Bacteria</taxon>
        <taxon>Bacillati</taxon>
        <taxon>Chloroflexota</taxon>
        <taxon>Ktedonobacteria</taxon>
        <taxon>Ktedonobacterales</taxon>
        <taxon>Ktedonobacteraceae</taxon>
        <taxon>Ktedonospora</taxon>
    </lineage>
</organism>
<dbReference type="AlphaFoldDB" id="A0A8J3HVF4"/>
<accession>A0A8J3HVF4</accession>
<dbReference type="SUPFAM" id="SSF54001">
    <property type="entry name" value="Cysteine proteinases"/>
    <property type="match status" value="1"/>
</dbReference>
<evidence type="ECO:0000259" key="3">
    <source>
        <dbReference type="SMART" id="SM00460"/>
    </source>
</evidence>
<feature type="compositionally biased region" description="Polar residues" evidence="1">
    <location>
        <begin position="591"/>
        <end position="603"/>
    </location>
</feature>
<dbReference type="InterPro" id="IPR002931">
    <property type="entry name" value="Transglutaminase-like"/>
</dbReference>
<dbReference type="Pfam" id="PF11992">
    <property type="entry name" value="TgpA_N"/>
    <property type="match status" value="1"/>
</dbReference>
<dbReference type="InterPro" id="IPR025403">
    <property type="entry name" value="TgpA-like_C"/>
</dbReference>
<feature type="compositionally biased region" description="Low complexity" evidence="1">
    <location>
        <begin position="570"/>
        <end position="590"/>
    </location>
</feature>
<feature type="transmembrane region" description="Helical" evidence="2">
    <location>
        <begin position="145"/>
        <end position="166"/>
    </location>
</feature>
<dbReference type="Pfam" id="PF01841">
    <property type="entry name" value="Transglut_core"/>
    <property type="match status" value="1"/>
</dbReference>
<reference evidence="4" key="1">
    <citation type="submission" date="2020-10" db="EMBL/GenBank/DDBJ databases">
        <title>Taxonomic study of unclassified bacteria belonging to the class Ktedonobacteria.</title>
        <authorList>
            <person name="Yabe S."/>
            <person name="Wang C.M."/>
            <person name="Zheng Y."/>
            <person name="Sakai Y."/>
            <person name="Cavaletti L."/>
            <person name="Monciardini P."/>
            <person name="Donadio S."/>
        </authorList>
    </citation>
    <scope>NUCLEOTIDE SEQUENCE</scope>
    <source>
        <strain evidence="4">SOSP1-1</strain>
    </source>
</reference>
<dbReference type="Pfam" id="PF13559">
    <property type="entry name" value="DUF4129"/>
    <property type="match status" value="1"/>
</dbReference>
<gene>
    <name evidence="4" type="ORF">KSX_29400</name>
</gene>
<evidence type="ECO:0000313" key="5">
    <source>
        <dbReference type="Proteomes" id="UP000612362"/>
    </source>
</evidence>
<feature type="transmembrane region" description="Helical" evidence="2">
    <location>
        <begin position="95"/>
        <end position="116"/>
    </location>
</feature>
<evidence type="ECO:0000256" key="1">
    <source>
        <dbReference type="SAM" id="MobiDB-lite"/>
    </source>
</evidence>
<dbReference type="Proteomes" id="UP000612362">
    <property type="component" value="Unassembled WGS sequence"/>
</dbReference>
<protein>
    <recommendedName>
        <fullName evidence="3">Transglutaminase-like domain-containing protein</fullName>
    </recommendedName>
</protein>
<dbReference type="PANTHER" id="PTHR42736">
    <property type="entry name" value="PROTEIN-GLUTAMINE GAMMA-GLUTAMYLTRANSFERASE"/>
    <property type="match status" value="1"/>
</dbReference>
<keyword evidence="2" id="KW-0472">Membrane</keyword>
<dbReference type="InterPro" id="IPR021878">
    <property type="entry name" value="TgpA_N"/>
</dbReference>
<evidence type="ECO:0000313" key="4">
    <source>
        <dbReference type="EMBL" id="GHO44777.1"/>
    </source>
</evidence>
<feature type="domain" description="Transglutaminase-like" evidence="3">
    <location>
        <begin position="484"/>
        <end position="555"/>
    </location>
</feature>
<keyword evidence="2" id="KW-0812">Transmembrane</keyword>
<keyword evidence="5" id="KW-1185">Reference proteome</keyword>